<comment type="caution">
    <text evidence="2">The sequence shown here is derived from an EMBL/GenBank/DDBJ whole genome shotgun (WGS) entry which is preliminary data.</text>
</comment>
<gene>
    <name evidence="2" type="ORF">Tco_0923180</name>
</gene>
<feature type="compositionally biased region" description="Basic and acidic residues" evidence="1">
    <location>
        <begin position="357"/>
        <end position="370"/>
    </location>
</feature>
<reference evidence="2" key="1">
    <citation type="journal article" date="2022" name="Int. J. Mol. Sci.">
        <title>Draft Genome of Tanacetum Coccineum: Genomic Comparison of Closely Related Tanacetum-Family Plants.</title>
        <authorList>
            <person name="Yamashiro T."/>
            <person name="Shiraishi A."/>
            <person name="Nakayama K."/>
            <person name="Satake H."/>
        </authorList>
    </citation>
    <scope>NUCLEOTIDE SEQUENCE</scope>
</reference>
<dbReference type="Proteomes" id="UP001151760">
    <property type="component" value="Unassembled WGS sequence"/>
</dbReference>
<feature type="compositionally biased region" description="Basic and acidic residues" evidence="1">
    <location>
        <begin position="399"/>
        <end position="414"/>
    </location>
</feature>
<accession>A0ABQ5D3J6</accession>
<sequence>MQAHITKTIKINLDSPPSTRIPHGSTNHSSCSTCPQIPKHWEMKQLCCAPKFKLDTQEIVYNVDMFRDTLNLPVETRDNPFVAPATIKIIESFMQRVGYQGVVDKVSAFYTKFLAQPWQTMFKVFNRCLTTRTSGHDQTKINILQLFHVVVNQINVNYVALLWWDFMNCVFHKKGVIQYPHFTKIIIIDLMKKYPSISPRLEEYYHSIMDDISLVSVYTTGNVTVRGVLILDAFLTEEIRATDHYKEYETVSVNVVVLMNQPQSVVSTQGTHRKKKQSNTPIPPPGDDKERDEMAEATLLSLTLYKIALAAKAQENIAKVQEKLDEEEIEKMVKGEEDEESYASEFADSMFNDVDDSGTRIEPRSHKENPEGVDDDDGTKMKNDKKDEDEVKDDDIEKTDDAAKEKDNDDHTDHTLVGTYAMGSLDTRNEQMPTL</sequence>
<feature type="compositionally biased region" description="Basic and acidic residues" evidence="1">
    <location>
        <begin position="378"/>
        <end position="389"/>
    </location>
</feature>
<name>A0ABQ5D3J6_9ASTR</name>
<dbReference type="EMBL" id="BQNB010014819">
    <property type="protein sequence ID" value="GJT32761.1"/>
    <property type="molecule type" value="Genomic_DNA"/>
</dbReference>
<evidence type="ECO:0000256" key="1">
    <source>
        <dbReference type="SAM" id="MobiDB-lite"/>
    </source>
</evidence>
<proteinExistence type="predicted"/>
<protein>
    <submittedName>
        <fullName evidence="2">Uncharacterized protein</fullName>
    </submittedName>
</protein>
<reference evidence="2" key="2">
    <citation type="submission" date="2022-01" db="EMBL/GenBank/DDBJ databases">
        <authorList>
            <person name="Yamashiro T."/>
            <person name="Shiraishi A."/>
            <person name="Satake H."/>
            <person name="Nakayama K."/>
        </authorList>
    </citation>
    <scope>NUCLEOTIDE SEQUENCE</scope>
</reference>
<feature type="region of interest" description="Disordered" evidence="1">
    <location>
        <begin position="266"/>
        <end position="290"/>
    </location>
</feature>
<feature type="region of interest" description="Disordered" evidence="1">
    <location>
        <begin position="348"/>
        <end position="435"/>
    </location>
</feature>
<organism evidence="2 3">
    <name type="scientific">Tanacetum coccineum</name>
    <dbReference type="NCBI Taxonomy" id="301880"/>
    <lineage>
        <taxon>Eukaryota</taxon>
        <taxon>Viridiplantae</taxon>
        <taxon>Streptophyta</taxon>
        <taxon>Embryophyta</taxon>
        <taxon>Tracheophyta</taxon>
        <taxon>Spermatophyta</taxon>
        <taxon>Magnoliopsida</taxon>
        <taxon>eudicotyledons</taxon>
        <taxon>Gunneridae</taxon>
        <taxon>Pentapetalae</taxon>
        <taxon>asterids</taxon>
        <taxon>campanulids</taxon>
        <taxon>Asterales</taxon>
        <taxon>Asteraceae</taxon>
        <taxon>Asteroideae</taxon>
        <taxon>Anthemideae</taxon>
        <taxon>Anthemidinae</taxon>
        <taxon>Tanacetum</taxon>
    </lineage>
</organism>
<evidence type="ECO:0000313" key="2">
    <source>
        <dbReference type="EMBL" id="GJT32761.1"/>
    </source>
</evidence>
<evidence type="ECO:0000313" key="3">
    <source>
        <dbReference type="Proteomes" id="UP001151760"/>
    </source>
</evidence>
<keyword evidence="3" id="KW-1185">Reference proteome</keyword>